<accession>A0A0C3PNP8</accession>
<gene>
    <name evidence="1" type="ORF">M404DRAFT_909650</name>
</gene>
<reference evidence="1 2" key="1">
    <citation type="submission" date="2014-04" db="EMBL/GenBank/DDBJ databases">
        <authorList>
            <consortium name="DOE Joint Genome Institute"/>
            <person name="Kuo A."/>
            <person name="Kohler A."/>
            <person name="Costa M.D."/>
            <person name="Nagy L.G."/>
            <person name="Floudas D."/>
            <person name="Copeland A."/>
            <person name="Barry K.W."/>
            <person name="Cichocki N."/>
            <person name="Veneault-Fourrey C."/>
            <person name="LaButti K."/>
            <person name="Lindquist E.A."/>
            <person name="Lipzen A."/>
            <person name="Lundell T."/>
            <person name="Morin E."/>
            <person name="Murat C."/>
            <person name="Sun H."/>
            <person name="Tunlid A."/>
            <person name="Henrissat B."/>
            <person name="Grigoriev I.V."/>
            <person name="Hibbett D.S."/>
            <person name="Martin F."/>
            <person name="Nordberg H.P."/>
            <person name="Cantor M.N."/>
            <person name="Hua S.X."/>
        </authorList>
    </citation>
    <scope>NUCLEOTIDE SEQUENCE [LARGE SCALE GENOMIC DNA]</scope>
    <source>
        <strain evidence="1 2">Marx 270</strain>
    </source>
</reference>
<keyword evidence="2" id="KW-1185">Reference proteome</keyword>
<organism evidence="1 2">
    <name type="scientific">Pisolithus tinctorius Marx 270</name>
    <dbReference type="NCBI Taxonomy" id="870435"/>
    <lineage>
        <taxon>Eukaryota</taxon>
        <taxon>Fungi</taxon>
        <taxon>Dikarya</taxon>
        <taxon>Basidiomycota</taxon>
        <taxon>Agaricomycotina</taxon>
        <taxon>Agaricomycetes</taxon>
        <taxon>Agaricomycetidae</taxon>
        <taxon>Boletales</taxon>
        <taxon>Sclerodermatineae</taxon>
        <taxon>Pisolithaceae</taxon>
        <taxon>Pisolithus</taxon>
    </lineage>
</organism>
<proteinExistence type="predicted"/>
<dbReference type="Proteomes" id="UP000054217">
    <property type="component" value="Unassembled WGS sequence"/>
</dbReference>
<sequence>MPRITYIIFKLKPSGACNIYDVETIDIPNDSKVQTLLDHASTSICGFAGLAPDRIHVEVYKLRNAAGDFYCRRLGDVARELGAVDKAFFADKAIRLSPCDTLSFLESDVPRGRVVVVFTNKPPVTAAEIVDMWMNNRCMGLVPPELEDLRKLLEAPLSEAEKIPIPEPEFQKLLVSKDNSDQCTADDLRSLFRIGETSIFFYPVFCAVTRLVPTGSTKRDFISFWDVNVGKLLKFMIPRGKSFRDFECRPEYAFLLDGSCLFQGQERGPCDPQHSSAELRSNFVWTCPSLPYVLGYYCYGSKITLTAIIKPRTRTEQFRPRLYDIATLDLKFRRNRIANIRYLINLSPVLHVLASMEPSPLNDYAVLNRPRVTG</sequence>
<dbReference type="InParanoid" id="A0A0C3PNP8"/>
<evidence type="ECO:0000313" key="2">
    <source>
        <dbReference type="Proteomes" id="UP000054217"/>
    </source>
</evidence>
<evidence type="ECO:0000313" key="1">
    <source>
        <dbReference type="EMBL" id="KIO10491.1"/>
    </source>
</evidence>
<dbReference type="EMBL" id="KN831952">
    <property type="protein sequence ID" value="KIO10491.1"/>
    <property type="molecule type" value="Genomic_DNA"/>
</dbReference>
<reference evidence="2" key="2">
    <citation type="submission" date="2015-01" db="EMBL/GenBank/DDBJ databases">
        <title>Evolutionary Origins and Diversification of the Mycorrhizal Mutualists.</title>
        <authorList>
            <consortium name="DOE Joint Genome Institute"/>
            <consortium name="Mycorrhizal Genomics Consortium"/>
            <person name="Kohler A."/>
            <person name="Kuo A."/>
            <person name="Nagy L.G."/>
            <person name="Floudas D."/>
            <person name="Copeland A."/>
            <person name="Barry K.W."/>
            <person name="Cichocki N."/>
            <person name="Veneault-Fourrey C."/>
            <person name="LaButti K."/>
            <person name="Lindquist E.A."/>
            <person name="Lipzen A."/>
            <person name="Lundell T."/>
            <person name="Morin E."/>
            <person name="Murat C."/>
            <person name="Riley R."/>
            <person name="Ohm R."/>
            <person name="Sun H."/>
            <person name="Tunlid A."/>
            <person name="Henrissat B."/>
            <person name="Grigoriev I.V."/>
            <person name="Hibbett D.S."/>
            <person name="Martin F."/>
        </authorList>
    </citation>
    <scope>NUCLEOTIDE SEQUENCE [LARGE SCALE GENOMIC DNA]</scope>
    <source>
        <strain evidence="2">Marx 270</strain>
    </source>
</reference>
<name>A0A0C3PNP8_PISTI</name>
<protein>
    <submittedName>
        <fullName evidence="1">Uncharacterized protein</fullName>
    </submittedName>
</protein>
<dbReference type="OrthoDB" id="2634746at2759"/>
<dbReference type="HOGENOM" id="CLU_739909_0_0_1"/>
<dbReference type="AlphaFoldDB" id="A0A0C3PNP8"/>